<dbReference type="InterPro" id="IPR036271">
    <property type="entry name" value="Tet_transcr_reg_TetR-rel_C_sf"/>
</dbReference>
<gene>
    <name evidence="4" type="ORF">NSP04_14675</name>
</gene>
<dbReference type="PROSITE" id="PS50977">
    <property type="entry name" value="HTH_TETR_2"/>
    <property type="match status" value="1"/>
</dbReference>
<evidence type="ECO:0000259" key="3">
    <source>
        <dbReference type="PROSITE" id="PS50977"/>
    </source>
</evidence>
<keyword evidence="1 2" id="KW-0238">DNA-binding</keyword>
<evidence type="ECO:0000256" key="1">
    <source>
        <dbReference type="ARBA" id="ARBA00023125"/>
    </source>
</evidence>
<comment type="caution">
    <text evidence="4">The sequence shown here is derived from an EMBL/GenBank/DDBJ whole genome shotgun (WGS) entry which is preliminary data.</text>
</comment>
<dbReference type="PRINTS" id="PR00455">
    <property type="entry name" value="HTHTETR"/>
</dbReference>
<dbReference type="InterPro" id="IPR050109">
    <property type="entry name" value="HTH-type_TetR-like_transc_reg"/>
</dbReference>
<keyword evidence="5" id="KW-1185">Reference proteome</keyword>
<protein>
    <submittedName>
        <fullName evidence="4">TetR/AcrR family transcriptional regulator</fullName>
    </submittedName>
</protein>
<evidence type="ECO:0000313" key="4">
    <source>
        <dbReference type="EMBL" id="MCR2747893.1"/>
    </source>
</evidence>
<dbReference type="Pfam" id="PF00440">
    <property type="entry name" value="TetR_N"/>
    <property type="match status" value="1"/>
</dbReference>
<dbReference type="SUPFAM" id="SSF48498">
    <property type="entry name" value="Tetracyclin repressor-like, C-terminal domain"/>
    <property type="match status" value="1"/>
</dbReference>
<dbReference type="PANTHER" id="PTHR30055">
    <property type="entry name" value="HTH-TYPE TRANSCRIPTIONAL REGULATOR RUTR"/>
    <property type="match status" value="1"/>
</dbReference>
<proteinExistence type="predicted"/>
<dbReference type="InterPro" id="IPR009057">
    <property type="entry name" value="Homeodomain-like_sf"/>
</dbReference>
<evidence type="ECO:0000256" key="2">
    <source>
        <dbReference type="PROSITE-ProRule" id="PRU00335"/>
    </source>
</evidence>
<dbReference type="RefSeq" id="WP_257513104.1">
    <property type="nucleotide sequence ID" value="NZ_JANKHG010000027.1"/>
</dbReference>
<organism evidence="4 5">
    <name type="scientific">Limnobacter parvus</name>
    <dbReference type="NCBI Taxonomy" id="2939690"/>
    <lineage>
        <taxon>Bacteria</taxon>
        <taxon>Pseudomonadati</taxon>
        <taxon>Pseudomonadota</taxon>
        <taxon>Betaproteobacteria</taxon>
        <taxon>Burkholderiales</taxon>
        <taxon>Burkholderiaceae</taxon>
        <taxon>Limnobacter</taxon>
    </lineage>
</organism>
<dbReference type="SUPFAM" id="SSF46689">
    <property type="entry name" value="Homeodomain-like"/>
    <property type="match status" value="1"/>
</dbReference>
<reference evidence="4" key="1">
    <citation type="submission" date="2022-07" db="EMBL/GenBank/DDBJ databases">
        <authorList>
            <person name="Xamxidin M."/>
        </authorList>
    </citation>
    <scope>NUCLEOTIDE SEQUENCE</scope>
    <source>
        <strain evidence="4">YS8-69</strain>
    </source>
</reference>
<dbReference type="Gene3D" id="1.10.10.60">
    <property type="entry name" value="Homeodomain-like"/>
    <property type="match status" value="1"/>
</dbReference>
<dbReference type="InterPro" id="IPR001647">
    <property type="entry name" value="HTH_TetR"/>
</dbReference>
<feature type="DNA-binding region" description="H-T-H motif" evidence="2">
    <location>
        <begin position="42"/>
        <end position="61"/>
    </location>
</feature>
<dbReference type="PANTHER" id="PTHR30055:SF226">
    <property type="entry name" value="HTH-TYPE TRANSCRIPTIONAL REGULATOR PKSA"/>
    <property type="match status" value="1"/>
</dbReference>
<dbReference type="Proteomes" id="UP001165267">
    <property type="component" value="Unassembled WGS sequence"/>
</dbReference>
<dbReference type="Gene3D" id="1.10.357.10">
    <property type="entry name" value="Tetracycline Repressor, domain 2"/>
    <property type="match status" value="1"/>
</dbReference>
<name>A0ABT1XKS5_9BURK</name>
<accession>A0ABT1XKS5</accession>
<feature type="domain" description="HTH tetR-type" evidence="3">
    <location>
        <begin position="19"/>
        <end position="79"/>
    </location>
</feature>
<dbReference type="EMBL" id="JANKHG010000027">
    <property type="protein sequence ID" value="MCR2747893.1"/>
    <property type="molecule type" value="Genomic_DNA"/>
</dbReference>
<sequence>MIKTPTRAYGGVTADQRAEERKARLLAAALELFARQGYARTTIEALCTEAKVTARHFYQLFDSREAILRALYDNIIADLRAGVLKAMSAPNLALAEQIPLGVSAMVHHYLEDSRLARVGVLEVVGVSPAMETRRREAIHDMAGLIEAYLGSLVARGDLPKRNYHLVSIALVGGINELLAEWLTLENPPDIPELSEEIINILNALIRGAAQ</sequence>
<evidence type="ECO:0000313" key="5">
    <source>
        <dbReference type="Proteomes" id="UP001165267"/>
    </source>
</evidence>